<feature type="domain" description="Thioredoxin" evidence="1">
    <location>
        <begin position="8"/>
        <end position="160"/>
    </location>
</feature>
<dbReference type="InterPro" id="IPR013766">
    <property type="entry name" value="Thioredoxin_domain"/>
</dbReference>
<name>A0ABW5C8F4_9PROT</name>
<dbReference type="InterPro" id="IPR036249">
    <property type="entry name" value="Thioredoxin-like_sf"/>
</dbReference>
<dbReference type="CDD" id="cd02969">
    <property type="entry name" value="PRX_like1"/>
    <property type="match status" value="1"/>
</dbReference>
<accession>A0ABW5C8F4</accession>
<dbReference type="Pfam" id="PF00578">
    <property type="entry name" value="AhpC-TSA"/>
    <property type="match status" value="1"/>
</dbReference>
<dbReference type="Proteomes" id="UP001597296">
    <property type="component" value="Unassembled WGS sequence"/>
</dbReference>
<evidence type="ECO:0000313" key="2">
    <source>
        <dbReference type="EMBL" id="MFD2232285.1"/>
    </source>
</evidence>
<gene>
    <name evidence="2" type="ORF">ACFSNB_00555</name>
</gene>
<dbReference type="PANTHER" id="PTHR43640">
    <property type="entry name" value="OS07G0260300 PROTEIN"/>
    <property type="match status" value="1"/>
</dbReference>
<evidence type="ECO:0000313" key="3">
    <source>
        <dbReference type="Proteomes" id="UP001597296"/>
    </source>
</evidence>
<evidence type="ECO:0000259" key="1">
    <source>
        <dbReference type="PROSITE" id="PS51352"/>
    </source>
</evidence>
<dbReference type="Gene3D" id="3.40.30.10">
    <property type="entry name" value="Glutaredoxin"/>
    <property type="match status" value="1"/>
</dbReference>
<dbReference type="SUPFAM" id="SSF52833">
    <property type="entry name" value="Thioredoxin-like"/>
    <property type="match status" value="1"/>
</dbReference>
<sequence>MAAEAPTDRLGLVAPDFTLPDSAGRLWSLDQIAGARGTLIVFMCNHCPYVLAIIDRLVRDAAELQAFGIGVAAINANDEAAYPEDSFAAMAPFAQAHRLPFPYLRDESQAVARAYDAVCTPDFYGFDAGRVLRYRGRLDSSGREPAAPDVRRELVEAMRLVAAGQTPPDPKPCIGCSIKWRTEA</sequence>
<keyword evidence="3" id="KW-1185">Reference proteome</keyword>
<dbReference type="EMBL" id="JBHUIY010000001">
    <property type="protein sequence ID" value="MFD2232285.1"/>
    <property type="molecule type" value="Genomic_DNA"/>
</dbReference>
<dbReference type="InterPro" id="IPR047262">
    <property type="entry name" value="PRX-like1"/>
</dbReference>
<dbReference type="PANTHER" id="PTHR43640:SF1">
    <property type="entry name" value="THIOREDOXIN-DEPENDENT PEROXIREDOXIN"/>
    <property type="match status" value="1"/>
</dbReference>
<organism evidence="2 3">
    <name type="scientific">Phaeospirillum tilakii</name>
    <dbReference type="NCBI Taxonomy" id="741673"/>
    <lineage>
        <taxon>Bacteria</taxon>
        <taxon>Pseudomonadati</taxon>
        <taxon>Pseudomonadota</taxon>
        <taxon>Alphaproteobacteria</taxon>
        <taxon>Rhodospirillales</taxon>
        <taxon>Rhodospirillaceae</taxon>
        <taxon>Phaeospirillum</taxon>
    </lineage>
</organism>
<protein>
    <submittedName>
        <fullName evidence="2">Thioredoxin family protein</fullName>
    </submittedName>
</protein>
<comment type="caution">
    <text evidence="2">The sequence shown here is derived from an EMBL/GenBank/DDBJ whole genome shotgun (WGS) entry which is preliminary data.</text>
</comment>
<dbReference type="InterPro" id="IPR000866">
    <property type="entry name" value="AhpC/TSA"/>
</dbReference>
<proteinExistence type="predicted"/>
<dbReference type="RefSeq" id="WP_377313466.1">
    <property type="nucleotide sequence ID" value="NZ_JBHUIY010000001.1"/>
</dbReference>
<reference evidence="3" key="1">
    <citation type="journal article" date="2019" name="Int. J. Syst. Evol. Microbiol.">
        <title>The Global Catalogue of Microorganisms (GCM) 10K type strain sequencing project: providing services to taxonomists for standard genome sequencing and annotation.</title>
        <authorList>
            <consortium name="The Broad Institute Genomics Platform"/>
            <consortium name="The Broad Institute Genome Sequencing Center for Infectious Disease"/>
            <person name="Wu L."/>
            <person name="Ma J."/>
        </authorList>
    </citation>
    <scope>NUCLEOTIDE SEQUENCE [LARGE SCALE GENOMIC DNA]</scope>
    <source>
        <strain evidence="3">KCTC 15012</strain>
    </source>
</reference>
<dbReference type="PROSITE" id="PS51352">
    <property type="entry name" value="THIOREDOXIN_2"/>
    <property type="match status" value="1"/>
</dbReference>